<accession>A0A0G0QMH1</accession>
<protein>
    <recommendedName>
        <fullName evidence="1">DUF5615 domain-containing protein</fullName>
    </recommendedName>
</protein>
<name>A0A0G0QMH1_9BACT</name>
<organism evidence="2 3">
    <name type="scientific">Candidatus Daviesbacteria bacterium GW2011_GWC2_40_12</name>
    <dbReference type="NCBI Taxonomy" id="1618431"/>
    <lineage>
        <taxon>Bacteria</taxon>
        <taxon>Candidatus Daviesiibacteriota</taxon>
    </lineage>
</organism>
<gene>
    <name evidence="2" type="ORF">UT77_C0009G0047</name>
</gene>
<reference evidence="2 3" key="1">
    <citation type="journal article" date="2015" name="Nature">
        <title>rRNA introns, odd ribosomes, and small enigmatic genomes across a large radiation of phyla.</title>
        <authorList>
            <person name="Brown C.T."/>
            <person name="Hug L.A."/>
            <person name="Thomas B.C."/>
            <person name="Sharon I."/>
            <person name="Castelle C.J."/>
            <person name="Singh A."/>
            <person name="Wilkins M.J."/>
            <person name="Williams K.H."/>
            <person name="Banfield J.F."/>
        </authorList>
    </citation>
    <scope>NUCLEOTIDE SEQUENCE [LARGE SCALE GENOMIC DNA]</scope>
</reference>
<dbReference type="Pfam" id="PF18480">
    <property type="entry name" value="DUF5615"/>
    <property type="match status" value="1"/>
</dbReference>
<proteinExistence type="predicted"/>
<evidence type="ECO:0000313" key="2">
    <source>
        <dbReference type="EMBL" id="KKR41589.1"/>
    </source>
</evidence>
<evidence type="ECO:0000313" key="3">
    <source>
        <dbReference type="Proteomes" id="UP000034881"/>
    </source>
</evidence>
<dbReference type="InterPro" id="IPR041049">
    <property type="entry name" value="DUF5615"/>
</dbReference>
<feature type="domain" description="DUF5615" evidence="1">
    <location>
        <begin position="1"/>
        <end position="108"/>
    </location>
</feature>
<dbReference type="AlphaFoldDB" id="A0A0G0QMH1"/>
<dbReference type="Proteomes" id="UP000034881">
    <property type="component" value="Unassembled WGS sequence"/>
</dbReference>
<dbReference type="EMBL" id="LBYB01000009">
    <property type="protein sequence ID" value="KKR41589.1"/>
    <property type="molecule type" value="Genomic_DNA"/>
</dbReference>
<sequence>MRFIADVNIPQLLITRLIDLDHNVLDIKKHNLEISDIEIIKIAKKESRVILTRDKDYIILVQFPRYQVPIIAIRLINQTDTQYITSKVLEFIKNNKESIILNSLTVIRENAATSYQYPL</sequence>
<comment type="caution">
    <text evidence="2">The sequence shown here is derived from an EMBL/GenBank/DDBJ whole genome shotgun (WGS) entry which is preliminary data.</text>
</comment>
<evidence type="ECO:0000259" key="1">
    <source>
        <dbReference type="Pfam" id="PF18480"/>
    </source>
</evidence>